<dbReference type="GO" id="GO:0046677">
    <property type="term" value="P:response to antibiotic"/>
    <property type="evidence" value="ECO:0007669"/>
    <property type="project" value="TreeGrafter"/>
</dbReference>
<dbReference type="GO" id="GO:0005886">
    <property type="term" value="C:plasma membrane"/>
    <property type="evidence" value="ECO:0007669"/>
    <property type="project" value="UniProtKB-SubCell"/>
</dbReference>
<dbReference type="SUPFAM" id="SSF111369">
    <property type="entry name" value="HlyD-like secretion proteins"/>
    <property type="match status" value="1"/>
</dbReference>
<dbReference type="Gene3D" id="1.10.287.470">
    <property type="entry name" value="Helix hairpin bin"/>
    <property type="match status" value="1"/>
</dbReference>
<dbReference type="GO" id="GO:0022857">
    <property type="term" value="F:transmembrane transporter activity"/>
    <property type="evidence" value="ECO:0007669"/>
    <property type="project" value="InterPro"/>
</dbReference>
<keyword evidence="10" id="KW-1185">Reference proteome</keyword>
<dbReference type="InterPro" id="IPR058625">
    <property type="entry name" value="MdtA-like_BSH"/>
</dbReference>
<dbReference type="Pfam" id="PF25917">
    <property type="entry name" value="BSH_RND"/>
    <property type="match status" value="1"/>
</dbReference>
<keyword evidence="4" id="KW-0732">Signal</keyword>
<evidence type="ECO:0000256" key="1">
    <source>
        <dbReference type="ARBA" id="ARBA00004519"/>
    </source>
</evidence>
<organism evidence="9 10">
    <name type="scientific">Pleionea litopenaei</name>
    <dbReference type="NCBI Taxonomy" id="3070815"/>
    <lineage>
        <taxon>Bacteria</taxon>
        <taxon>Pseudomonadati</taxon>
        <taxon>Pseudomonadota</taxon>
        <taxon>Gammaproteobacteria</taxon>
        <taxon>Oceanospirillales</taxon>
        <taxon>Pleioneaceae</taxon>
        <taxon>Pleionea</taxon>
    </lineage>
</organism>
<sequence>MPSRSWFVTGIAAVVAVVGLASCEQSAPAQGGGMPAPEVTTMTVAQSQYPLNVILSGRTVDFRQAEIRPQVAGIVQQRLFREGQVVQKDDVLYRIDAAPYQAELNRAKANLKRAEAVALNAEHRAKRVSNLFKDKLVSQQDYDDAQANLLQAKADVDVAKAATVAAQINLDYTDIRAPISGQIGRSFVTEGSLVTTNQVQALATIRQTDPIYVDLTQSANEMQALRSQVKGTGDQPLPVALLLDDGSYYSQNGELQFAEVNVDPSSGMVTLRAVFPNSDGVLMPGMFVRAEIRYGEKQGILLPQSIVQRTPTGGASVYQLDEQNTVSILPIQIDRAVGSNWLVKQGVSPGTRLVTQGLQKIRPGMQVRVAPQPQADAGE</sequence>
<dbReference type="Pfam" id="PF25967">
    <property type="entry name" value="RND-MFP_C"/>
    <property type="match status" value="1"/>
</dbReference>
<dbReference type="PANTHER" id="PTHR30158:SF3">
    <property type="entry name" value="MULTIDRUG EFFLUX PUMP SUBUNIT ACRA-RELATED"/>
    <property type="match status" value="1"/>
</dbReference>
<proteinExistence type="inferred from homology"/>
<dbReference type="AlphaFoldDB" id="A0AA51X5W1"/>
<dbReference type="Pfam" id="PF25876">
    <property type="entry name" value="HH_MFP_RND"/>
    <property type="match status" value="1"/>
</dbReference>
<keyword evidence="3" id="KW-0175">Coiled coil</keyword>
<dbReference type="Gene3D" id="2.40.420.20">
    <property type="match status" value="1"/>
</dbReference>
<feature type="domain" description="Multidrug resistance protein MdtA-like alpha-helical hairpin" evidence="5">
    <location>
        <begin position="104"/>
        <end position="173"/>
    </location>
</feature>
<feature type="domain" description="Multidrug resistance protein MdtA-like barrel-sandwich hybrid" evidence="6">
    <location>
        <begin position="63"/>
        <end position="205"/>
    </location>
</feature>
<evidence type="ECO:0000256" key="2">
    <source>
        <dbReference type="ARBA" id="ARBA00009477"/>
    </source>
</evidence>
<feature type="coiled-coil region" evidence="3">
    <location>
        <begin position="97"/>
        <end position="162"/>
    </location>
</feature>
<dbReference type="InterPro" id="IPR058627">
    <property type="entry name" value="MdtA-like_C"/>
</dbReference>
<evidence type="ECO:0000256" key="4">
    <source>
        <dbReference type="SAM" id="SignalP"/>
    </source>
</evidence>
<feature type="domain" description="Multidrug resistance protein MdtA-like C-terminal permuted SH3" evidence="8">
    <location>
        <begin position="300"/>
        <end position="360"/>
    </location>
</feature>
<feature type="signal peptide" evidence="4">
    <location>
        <begin position="1"/>
        <end position="29"/>
    </location>
</feature>
<dbReference type="PROSITE" id="PS51257">
    <property type="entry name" value="PROKAR_LIPOPROTEIN"/>
    <property type="match status" value="1"/>
</dbReference>
<dbReference type="Pfam" id="PF25944">
    <property type="entry name" value="Beta-barrel_RND"/>
    <property type="match status" value="1"/>
</dbReference>
<dbReference type="PANTHER" id="PTHR30158">
    <property type="entry name" value="ACRA/E-RELATED COMPONENT OF DRUG EFFLUX TRANSPORTER"/>
    <property type="match status" value="1"/>
</dbReference>
<feature type="domain" description="Multidrug resistance protein MdtA-like beta-barrel" evidence="7">
    <location>
        <begin position="210"/>
        <end position="294"/>
    </location>
</feature>
<dbReference type="InterPro" id="IPR058626">
    <property type="entry name" value="MdtA-like_b-barrel"/>
</dbReference>
<evidence type="ECO:0000259" key="7">
    <source>
        <dbReference type="Pfam" id="PF25944"/>
    </source>
</evidence>
<dbReference type="InterPro" id="IPR006143">
    <property type="entry name" value="RND_pump_MFP"/>
</dbReference>
<evidence type="ECO:0000313" key="9">
    <source>
        <dbReference type="EMBL" id="WMS86244.1"/>
    </source>
</evidence>
<comment type="similarity">
    <text evidence="2">Belongs to the membrane fusion protein (MFP) (TC 8.A.1) family.</text>
</comment>
<dbReference type="Gene3D" id="2.40.50.100">
    <property type="match status" value="1"/>
</dbReference>
<dbReference type="NCBIfam" id="TIGR01730">
    <property type="entry name" value="RND_mfp"/>
    <property type="match status" value="1"/>
</dbReference>
<accession>A0AA51X5W1</accession>
<evidence type="ECO:0000259" key="5">
    <source>
        <dbReference type="Pfam" id="PF25876"/>
    </source>
</evidence>
<gene>
    <name evidence="9" type="ORF">Q9312_13550</name>
</gene>
<dbReference type="KEGG" id="plei:Q9312_13550"/>
<dbReference type="RefSeq" id="WP_309201396.1">
    <property type="nucleotide sequence ID" value="NZ_CP133548.1"/>
</dbReference>
<evidence type="ECO:0000259" key="8">
    <source>
        <dbReference type="Pfam" id="PF25967"/>
    </source>
</evidence>
<dbReference type="FunFam" id="2.40.420.20:FF:000001">
    <property type="entry name" value="Efflux RND transporter periplasmic adaptor subunit"/>
    <property type="match status" value="1"/>
</dbReference>
<name>A0AA51X5W1_9GAMM</name>
<protein>
    <submittedName>
        <fullName evidence="9">Efflux RND transporter periplasmic adaptor subunit</fullName>
    </submittedName>
</protein>
<evidence type="ECO:0000313" key="10">
    <source>
        <dbReference type="Proteomes" id="UP001239782"/>
    </source>
</evidence>
<feature type="chain" id="PRO_5041399929" evidence="4">
    <location>
        <begin position="30"/>
        <end position="379"/>
    </location>
</feature>
<evidence type="ECO:0000256" key="3">
    <source>
        <dbReference type="SAM" id="Coils"/>
    </source>
</evidence>
<comment type="subcellular location">
    <subcellularLocation>
        <location evidence="1">Cell inner membrane</location>
        <topology evidence="1">Lipid-anchor</topology>
    </subcellularLocation>
</comment>
<dbReference type="EMBL" id="CP133548">
    <property type="protein sequence ID" value="WMS86244.1"/>
    <property type="molecule type" value="Genomic_DNA"/>
</dbReference>
<dbReference type="Proteomes" id="UP001239782">
    <property type="component" value="Chromosome"/>
</dbReference>
<evidence type="ECO:0000259" key="6">
    <source>
        <dbReference type="Pfam" id="PF25917"/>
    </source>
</evidence>
<dbReference type="Gene3D" id="2.40.30.170">
    <property type="match status" value="1"/>
</dbReference>
<dbReference type="InterPro" id="IPR058624">
    <property type="entry name" value="MdtA-like_HH"/>
</dbReference>
<reference evidence="9 10" key="1">
    <citation type="submission" date="2023-08" db="EMBL/GenBank/DDBJ databases">
        <title>Pleionea litopenaei sp. nov., isolated from stomach of juvenile Litopenaeus vannamei.</title>
        <authorList>
            <person name="Rho A.M."/>
            <person name="Hwang C.Y."/>
        </authorList>
    </citation>
    <scope>NUCLEOTIDE SEQUENCE [LARGE SCALE GENOMIC DNA]</scope>
    <source>
        <strain evidence="9 10">HL-JVS1</strain>
    </source>
</reference>